<dbReference type="InterPro" id="IPR029045">
    <property type="entry name" value="ClpP/crotonase-like_dom_sf"/>
</dbReference>
<gene>
    <name evidence="2" type="ORF">DKW60_05625</name>
</gene>
<dbReference type="InterPro" id="IPR001753">
    <property type="entry name" value="Enoyl-CoA_hydra/iso"/>
</dbReference>
<dbReference type="InterPro" id="IPR051683">
    <property type="entry name" value="Enoyl-CoA_Hydratase/Isomerase"/>
</dbReference>
<dbReference type="Gene3D" id="1.10.12.10">
    <property type="entry name" value="Lyase 2-enoyl-coa Hydratase, Chain A, domain 2"/>
    <property type="match status" value="1"/>
</dbReference>
<organism evidence="2 3">
    <name type="scientific">Leucothrix pacifica</name>
    <dbReference type="NCBI Taxonomy" id="1247513"/>
    <lineage>
        <taxon>Bacteria</taxon>
        <taxon>Pseudomonadati</taxon>
        <taxon>Pseudomonadota</taxon>
        <taxon>Gammaproteobacteria</taxon>
        <taxon>Thiotrichales</taxon>
        <taxon>Thiotrichaceae</taxon>
        <taxon>Leucothrix</taxon>
    </lineage>
</organism>
<dbReference type="CDD" id="cd06558">
    <property type="entry name" value="crotonase-like"/>
    <property type="match status" value="1"/>
</dbReference>
<sequence>MSDTLILETDSQGIARLTINRPDVHNAFDDVLIAELTQTFKEIDQNPQIRVLILQSEGKNFSAGADLRWMRRMAGYSTEENKADSLKLAALMHTMNILSKPTIVRIQGAAFGGGVGLVSCCDIAVASDKSLFSLSEVRLGLIPAAISPYVVAAIGERAARRYFLSAERFNAAEALRLNLVHEVVPEDELDATIDTICGHLISGGPSAISAAKDLIFAVAKAPVTDALIDDTAERITKARASDEGKEGLNAFLEKRKPNWIGTRDV</sequence>
<proteinExistence type="inferred from homology"/>
<keyword evidence="3" id="KW-1185">Reference proteome</keyword>
<dbReference type="RefSeq" id="WP_109836689.1">
    <property type="nucleotide sequence ID" value="NZ_QGKM01000010.1"/>
</dbReference>
<comment type="similarity">
    <text evidence="1">Belongs to the enoyl-CoA hydratase/isomerase family.</text>
</comment>
<dbReference type="FunFam" id="3.90.226.10:FF:000066">
    <property type="entry name" value="Enoyl-CoA hydratase"/>
    <property type="match status" value="1"/>
</dbReference>
<dbReference type="PANTHER" id="PTHR42964:SF1">
    <property type="entry name" value="POLYKETIDE BIOSYNTHESIS ENOYL-COA HYDRATASE PKSH-RELATED"/>
    <property type="match status" value="1"/>
</dbReference>
<evidence type="ECO:0000313" key="3">
    <source>
        <dbReference type="Proteomes" id="UP000245539"/>
    </source>
</evidence>
<accession>A0A317CT44</accession>
<evidence type="ECO:0008006" key="4">
    <source>
        <dbReference type="Google" id="ProtNLM"/>
    </source>
</evidence>
<dbReference type="Proteomes" id="UP000245539">
    <property type="component" value="Unassembled WGS sequence"/>
</dbReference>
<dbReference type="Gene3D" id="3.90.226.10">
    <property type="entry name" value="2-enoyl-CoA Hydratase, Chain A, domain 1"/>
    <property type="match status" value="1"/>
</dbReference>
<dbReference type="AlphaFoldDB" id="A0A317CT44"/>
<dbReference type="PANTHER" id="PTHR42964">
    <property type="entry name" value="ENOYL-COA HYDRATASE"/>
    <property type="match status" value="1"/>
</dbReference>
<dbReference type="OrthoDB" id="9807606at2"/>
<dbReference type="InterPro" id="IPR014748">
    <property type="entry name" value="Enoyl-CoA_hydra_C"/>
</dbReference>
<name>A0A317CT44_9GAMM</name>
<protein>
    <recommendedName>
        <fullName evidence="4">Gamma-carboxygeranoyl-CoA hydratase</fullName>
    </recommendedName>
</protein>
<dbReference type="Pfam" id="PF00378">
    <property type="entry name" value="ECH_1"/>
    <property type="match status" value="1"/>
</dbReference>
<evidence type="ECO:0000256" key="1">
    <source>
        <dbReference type="ARBA" id="ARBA00005254"/>
    </source>
</evidence>
<dbReference type="SUPFAM" id="SSF52096">
    <property type="entry name" value="ClpP/crotonase"/>
    <property type="match status" value="1"/>
</dbReference>
<dbReference type="EMBL" id="QGKM01000010">
    <property type="protein sequence ID" value="PWQ99492.1"/>
    <property type="molecule type" value="Genomic_DNA"/>
</dbReference>
<dbReference type="GO" id="GO:0008300">
    <property type="term" value="P:isoprenoid catabolic process"/>
    <property type="evidence" value="ECO:0007669"/>
    <property type="project" value="TreeGrafter"/>
</dbReference>
<dbReference type="GO" id="GO:0003824">
    <property type="term" value="F:catalytic activity"/>
    <property type="evidence" value="ECO:0007669"/>
    <property type="project" value="UniProtKB-ARBA"/>
</dbReference>
<reference evidence="2 3" key="1">
    <citation type="submission" date="2018-05" db="EMBL/GenBank/DDBJ databases">
        <title>Leucothrix arctica sp. nov., isolated from Arctic seawater.</title>
        <authorList>
            <person name="Choi A."/>
            <person name="Baek K."/>
        </authorList>
    </citation>
    <scope>NUCLEOTIDE SEQUENCE [LARGE SCALE GENOMIC DNA]</scope>
    <source>
        <strain evidence="2 3">JCM 18388</strain>
    </source>
</reference>
<evidence type="ECO:0000313" key="2">
    <source>
        <dbReference type="EMBL" id="PWQ99492.1"/>
    </source>
</evidence>
<comment type="caution">
    <text evidence="2">The sequence shown here is derived from an EMBL/GenBank/DDBJ whole genome shotgun (WGS) entry which is preliminary data.</text>
</comment>